<dbReference type="AlphaFoldDB" id="A0A8B9SBW7"/>
<dbReference type="InterPro" id="IPR043136">
    <property type="entry name" value="B30.2/SPRY_sf"/>
</dbReference>
<feature type="domain" description="B30.2/SPRY" evidence="5">
    <location>
        <begin position="342"/>
        <end position="536"/>
    </location>
</feature>
<keyword evidence="3" id="KW-0862">Zinc</keyword>
<dbReference type="SMART" id="SM00449">
    <property type="entry name" value="SPRY"/>
    <property type="match status" value="1"/>
</dbReference>
<reference evidence="6" key="2">
    <citation type="submission" date="2025-09" db="UniProtKB">
        <authorList>
            <consortium name="Ensembl"/>
        </authorList>
    </citation>
    <scope>IDENTIFICATION</scope>
</reference>
<keyword evidence="7" id="KW-1185">Reference proteome</keyword>
<evidence type="ECO:0000256" key="4">
    <source>
        <dbReference type="SAM" id="MobiDB-lite"/>
    </source>
</evidence>
<dbReference type="PROSITE" id="PS50188">
    <property type="entry name" value="B302_SPRY"/>
    <property type="match status" value="1"/>
</dbReference>
<dbReference type="InterPro" id="IPR051051">
    <property type="entry name" value="E3_ubiq-ligase_TRIM/RNF"/>
</dbReference>
<keyword evidence="1" id="KW-0479">Metal-binding</keyword>
<dbReference type="InterPro" id="IPR003879">
    <property type="entry name" value="Butyrophylin_SPRY"/>
</dbReference>
<dbReference type="GO" id="GO:0008270">
    <property type="term" value="F:zinc ion binding"/>
    <property type="evidence" value="ECO:0007669"/>
    <property type="project" value="UniProtKB-KW"/>
</dbReference>
<dbReference type="PANTHER" id="PTHR25465">
    <property type="entry name" value="B-BOX DOMAIN CONTAINING"/>
    <property type="match status" value="1"/>
</dbReference>
<proteinExistence type="predicted"/>
<keyword evidence="2" id="KW-0863">Zinc-finger</keyword>
<dbReference type="Gene3D" id="2.60.120.920">
    <property type="match status" value="1"/>
</dbReference>
<dbReference type="PANTHER" id="PTHR25465:SF41">
    <property type="entry name" value="E3 UBIQUITIN-PROTEIN LIGASE RNF135"/>
    <property type="match status" value="1"/>
</dbReference>
<protein>
    <recommendedName>
        <fullName evidence="5">B30.2/SPRY domain-containing protein</fullName>
    </recommendedName>
</protein>
<evidence type="ECO:0000313" key="6">
    <source>
        <dbReference type="Ensembl" id="ENSAOWP00000019673.1"/>
    </source>
</evidence>
<dbReference type="PRINTS" id="PR01407">
    <property type="entry name" value="BUTYPHLNCDUF"/>
</dbReference>
<dbReference type="Pfam" id="PF00622">
    <property type="entry name" value="SPRY"/>
    <property type="match status" value="1"/>
</dbReference>
<feature type="region of interest" description="Disordered" evidence="4">
    <location>
        <begin position="20"/>
        <end position="55"/>
    </location>
</feature>
<dbReference type="InterPro" id="IPR001870">
    <property type="entry name" value="B30.2/SPRY"/>
</dbReference>
<evidence type="ECO:0000256" key="1">
    <source>
        <dbReference type="ARBA" id="ARBA00022723"/>
    </source>
</evidence>
<organism evidence="6 7">
    <name type="scientific">Apteryx owenii</name>
    <name type="common">Little spotted kiwi</name>
    <dbReference type="NCBI Taxonomy" id="8824"/>
    <lineage>
        <taxon>Eukaryota</taxon>
        <taxon>Metazoa</taxon>
        <taxon>Chordata</taxon>
        <taxon>Craniata</taxon>
        <taxon>Vertebrata</taxon>
        <taxon>Euteleostomi</taxon>
        <taxon>Archelosauria</taxon>
        <taxon>Archosauria</taxon>
        <taxon>Dinosauria</taxon>
        <taxon>Saurischia</taxon>
        <taxon>Theropoda</taxon>
        <taxon>Coelurosauria</taxon>
        <taxon>Aves</taxon>
        <taxon>Palaeognathae</taxon>
        <taxon>Apterygiformes</taxon>
        <taxon>Apterygidae</taxon>
        <taxon>Apteryx</taxon>
    </lineage>
</organism>
<evidence type="ECO:0000313" key="7">
    <source>
        <dbReference type="Proteomes" id="UP000694424"/>
    </source>
</evidence>
<dbReference type="Proteomes" id="UP000694424">
    <property type="component" value="Unplaced"/>
</dbReference>
<evidence type="ECO:0000259" key="5">
    <source>
        <dbReference type="PROSITE" id="PS50188"/>
    </source>
</evidence>
<evidence type="ECO:0000256" key="3">
    <source>
        <dbReference type="ARBA" id="ARBA00022833"/>
    </source>
</evidence>
<dbReference type="InterPro" id="IPR013320">
    <property type="entry name" value="ConA-like_dom_sf"/>
</dbReference>
<accession>A0A8B9SBW7</accession>
<name>A0A8B9SBW7_APTOW</name>
<sequence length="536" mass="60279">MSPASPGRCGAEPGGCAALRASPVRPPPGSACCHGQPHRSGRCPGGPRGQEGVSSRPRLCKSISLPFTQEELQRRAKVPSAGTTDLPRYLCCSRQERSPRSCPQCMGRLRRDCIQPQHADTAFGNRWLQELLEDWEAMLCSEDLELQGCDSKVQEYGMRKPRTCPEERSKQRAEIKQVQANLENQILMVASDSLKHKARVIHLTKVIERAREEVNRGFVEILQELRQLHGNLLGFLDQEEHAVLLQLGDSIQERQEKLEHLREQDAWLTRLLEDASDEQLWRELPKVKEMGVCRKPILSPKCEESSSFMGLKQILGELKAQLATVGLCFVKKILGKGITMLNNEVVPPDVDRKSLLKYYCELSWDVSSASEELLLLQETRSALNVCILLDAFAASRPGFGCWPQVACSRSLCEGRHYWEAEVSDSWLCLGATYSCWRQAGERHVFHLLGRNSASWCLEWDSLQLSAWHDNVRTALEGGYYRTIGVFLDYAAGSLTFYGITNTPNLIYRFLATFTEPLYPAFMVSSGGSVTLKQHPK</sequence>
<reference evidence="6" key="1">
    <citation type="submission" date="2025-08" db="UniProtKB">
        <authorList>
            <consortium name="Ensembl"/>
        </authorList>
    </citation>
    <scope>IDENTIFICATION</scope>
</reference>
<evidence type="ECO:0000256" key="2">
    <source>
        <dbReference type="ARBA" id="ARBA00022771"/>
    </source>
</evidence>
<dbReference type="InterPro" id="IPR058030">
    <property type="entry name" value="TRIM8/14/16/25/29/45/65_CC"/>
</dbReference>
<dbReference type="SUPFAM" id="SSF49899">
    <property type="entry name" value="Concanavalin A-like lectins/glucanases"/>
    <property type="match status" value="1"/>
</dbReference>
<dbReference type="Ensembl" id="ENSAOWT00000022288.1">
    <property type="protein sequence ID" value="ENSAOWP00000019673.1"/>
    <property type="gene ID" value="ENSAOWG00000013345.1"/>
</dbReference>
<dbReference type="Pfam" id="PF25600">
    <property type="entry name" value="TRIM_CC"/>
    <property type="match status" value="1"/>
</dbReference>
<dbReference type="InterPro" id="IPR003877">
    <property type="entry name" value="SPRY_dom"/>
</dbReference>